<dbReference type="Pfam" id="PF04397">
    <property type="entry name" value="LytTR"/>
    <property type="match status" value="1"/>
</dbReference>
<dbReference type="EMBL" id="JAHZIK010000022">
    <property type="protein sequence ID" value="MBW7452874.1"/>
    <property type="molecule type" value="Genomic_DNA"/>
</dbReference>
<dbReference type="Gene3D" id="2.40.50.1020">
    <property type="entry name" value="LytTr DNA-binding domain"/>
    <property type="match status" value="1"/>
</dbReference>
<keyword evidence="2" id="KW-0238">DNA-binding</keyword>
<sequence>MYIPVKDAEGNIQLLHVSQDTLFMQTDQSGNLLFHTDHGAYQSIRRVEEWASLLHKVGFLRVDRGTIVNLNKAWLFDSTLRVLKPLGMIGSIVIPVSGKSVDKLHQTLNEVL</sequence>
<dbReference type="GO" id="GO:0003677">
    <property type="term" value="F:DNA binding"/>
    <property type="evidence" value="ECO:0007669"/>
    <property type="project" value="UniProtKB-KW"/>
</dbReference>
<keyword evidence="3" id="KW-1185">Reference proteome</keyword>
<protein>
    <submittedName>
        <fullName evidence="2">LytTR family transcriptional regulator DNA-binding domain-containing protein</fullName>
    </submittedName>
</protein>
<feature type="domain" description="HTH LytTR-type" evidence="1">
    <location>
        <begin position="22"/>
        <end position="108"/>
    </location>
</feature>
<reference evidence="2 3" key="1">
    <citation type="submission" date="2021-07" db="EMBL/GenBank/DDBJ databases">
        <title>Paenibacillus radiodurans sp. nov., isolated from the southeastern edge of Tengger Desert.</title>
        <authorList>
            <person name="Zhang G."/>
        </authorList>
    </citation>
    <scope>NUCLEOTIDE SEQUENCE [LARGE SCALE GENOMIC DNA]</scope>
    <source>
        <strain evidence="2 3">CCM 7311</strain>
    </source>
</reference>
<comment type="caution">
    <text evidence="2">The sequence shown here is derived from an EMBL/GenBank/DDBJ whole genome shotgun (WGS) entry which is preliminary data.</text>
</comment>
<name>A0ABS7BW94_9BACL</name>
<dbReference type="RefSeq" id="WP_210044651.1">
    <property type="nucleotide sequence ID" value="NZ_JBHLVU010000077.1"/>
</dbReference>
<gene>
    <name evidence="2" type="ORF">K0U00_02300</name>
</gene>
<evidence type="ECO:0000313" key="2">
    <source>
        <dbReference type="EMBL" id="MBW7452874.1"/>
    </source>
</evidence>
<evidence type="ECO:0000259" key="1">
    <source>
        <dbReference type="Pfam" id="PF04397"/>
    </source>
</evidence>
<evidence type="ECO:0000313" key="3">
    <source>
        <dbReference type="Proteomes" id="UP001519887"/>
    </source>
</evidence>
<accession>A0ABS7BW94</accession>
<organism evidence="2 3">
    <name type="scientific">Paenibacillus sepulcri</name>
    <dbReference type="NCBI Taxonomy" id="359917"/>
    <lineage>
        <taxon>Bacteria</taxon>
        <taxon>Bacillati</taxon>
        <taxon>Bacillota</taxon>
        <taxon>Bacilli</taxon>
        <taxon>Bacillales</taxon>
        <taxon>Paenibacillaceae</taxon>
        <taxon>Paenibacillus</taxon>
    </lineage>
</organism>
<dbReference type="Proteomes" id="UP001519887">
    <property type="component" value="Unassembled WGS sequence"/>
</dbReference>
<dbReference type="InterPro" id="IPR007492">
    <property type="entry name" value="LytTR_DNA-bd_dom"/>
</dbReference>
<proteinExistence type="predicted"/>